<dbReference type="PRINTS" id="PR00014">
    <property type="entry name" value="FNTYPEIII"/>
</dbReference>
<dbReference type="SMART" id="SM00060">
    <property type="entry name" value="FN3"/>
    <property type="match status" value="2"/>
</dbReference>
<dbReference type="InterPro" id="IPR036116">
    <property type="entry name" value="FN3_sf"/>
</dbReference>
<reference evidence="3" key="1">
    <citation type="submission" date="2023-10" db="EMBL/GenBank/DDBJ databases">
        <title>Two new lytic phages for Micrococcus sp. strain 1402.</title>
        <authorList>
            <person name="Petrzik K."/>
        </authorList>
    </citation>
    <scope>NUCLEOTIDE SEQUENCE</scope>
</reference>
<feature type="domain" description="Fibronectin type-III" evidence="2">
    <location>
        <begin position="236"/>
        <end position="329"/>
    </location>
</feature>
<sequence>MATSGEAFGAFSGRNAFVLRVAAAVAQYDNANNRSRWAWSVQVRSPGGTGTWAGGSFPADVWIANQNVWNGGTPGNLFDFRDGAAYHEFGGTTDWVQHNAQGYATIPIGATISNASLFGTASASTSFAADRIPKPPSGVNTPKLAGTTTATQFGMSWFDPTDWGSTDGKGSRFDVQRALNSAFTSGLLTLNNGASKSVVFTGLTPATRYWGRVSARNSDGLSDFSNPLFVDTLPGTPTNLRVTEVGGTDMKLAWTRPAGGDRLTNYIIQRSTKADLSENLVSTEVGSDVTTLSVTGLKPGVTYYFRIVAENDTGRGLWSSVISKMTFAGAKVWTGSAMRAAVVKVWTGAQWKVAQVKVCSDAGDPEANPPVEPTWTLAK</sequence>
<dbReference type="PROSITE" id="PS50853">
    <property type="entry name" value="FN3"/>
    <property type="match status" value="2"/>
</dbReference>
<evidence type="ECO:0000259" key="2">
    <source>
        <dbReference type="PROSITE" id="PS50853"/>
    </source>
</evidence>
<evidence type="ECO:0000256" key="1">
    <source>
        <dbReference type="ARBA" id="ARBA00022737"/>
    </source>
</evidence>
<dbReference type="InterPro" id="IPR013783">
    <property type="entry name" value="Ig-like_fold"/>
</dbReference>
<dbReference type="SUPFAM" id="SSF49265">
    <property type="entry name" value="Fibronectin type III"/>
    <property type="match status" value="1"/>
</dbReference>
<dbReference type="Gene3D" id="2.60.40.10">
    <property type="entry name" value="Immunoglobulins"/>
    <property type="match status" value="2"/>
</dbReference>
<dbReference type="Pfam" id="PF00041">
    <property type="entry name" value="fn3"/>
    <property type="match status" value="2"/>
</dbReference>
<dbReference type="InterPro" id="IPR050964">
    <property type="entry name" value="Striated_Muscle_Regulatory"/>
</dbReference>
<protein>
    <submittedName>
        <fullName evidence="3">Minor tail protein</fullName>
    </submittedName>
</protein>
<name>A0AAU6R697_9CAUD</name>
<keyword evidence="1" id="KW-0677">Repeat</keyword>
<evidence type="ECO:0000313" key="3">
    <source>
        <dbReference type="EMBL" id="WZE63478.1"/>
    </source>
</evidence>
<dbReference type="PANTHER" id="PTHR13817">
    <property type="entry name" value="TITIN"/>
    <property type="match status" value="1"/>
</dbReference>
<dbReference type="PANTHER" id="PTHR13817:SF166">
    <property type="entry name" value="NEURONAL IGCAM-RELATED"/>
    <property type="match status" value="1"/>
</dbReference>
<accession>A0AAU6R697</accession>
<organism evidence="3">
    <name type="scientific">Micrococcus phage Kurnik</name>
    <dbReference type="NCBI Taxonomy" id="3092208"/>
    <lineage>
        <taxon>Viruses</taxon>
        <taxon>Duplodnaviria</taxon>
        <taxon>Heunggongvirae</taxon>
        <taxon>Uroviricota</taxon>
        <taxon>Caudoviricetes</taxon>
    </lineage>
</organism>
<proteinExistence type="predicted"/>
<dbReference type="EMBL" id="OR756649">
    <property type="protein sequence ID" value="WZE63478.1"/>
    <property type="molecule type" value="Genomic_DNA"/>
</dbReference>
<dbReference type="CDD" id="cd00063">
    <property type="entry name" value="FN3"/>
    <property type="match status" value="2"/>
</dbReference>
<feature type="domain" description="Fibronectin type-III" evidence="2">
    <location>
        <begin position="135"/>
        <end position="235"/>
    </location>
</feature>
<dbReference type="InterPro" id="IPR003961">
    <property type="entry name" value="FN3_dom"/>
</dbReference>